<evidence type="ECO:0000313" key="3">
    <source>
        <dbReference type="Proteomes" id="UP000886785"/>
    </source>
</evidence>
<dbReference type="AlphaFoldDB" id="A0A9D1DQI3"/>
<sequence length="113" mass="12882">MEWIQEHALEALYAAVLAFLGGAYHFLRKKVIAQHAEDEAVCEGVKALLHDRIYVECTHWIEAGHCPLEDRKNIEYMYRPYHALGGNGTGERLYNAVQGLPFEPREREVKGDG</sequence>
<keyword evidence="1" id="KW-0472">Membrane</keyword>
<proteinExistence type="predicted"/>
<dbReference type="Proteomes" id="UP000886785">
    <property type="component" value="Unassembled WGS sequence"/>
</dbReference>
<comment type="caution">
    <text evidence="2">The sequence shown here is derived from an EMBL/GenBank/DDBJ whole genome shotgun (WGS) entry which is preliminary data.</text>
</comment>
<evidence type="ECO:0000313" key="2">
    <source>
        <dbReference type="EMBL" id="HIR57121.1"/>
    </source>
</evidence>
<reference evidence="2" key="2">
    <citation type="journal article" date="2021" name="PeerJ">
        <title>Extensive microbial diversity within the chicken gut microbiome revealed by metagenomics and culture.</title>
        <authorList>
            <person name="Gilroy R."/>
            <person name="Ravi A."/>
            <person name="Getino M."/>
            <person name="Pursley I."/>
            <person name="Horton D.L."/>
            <person name="Alikhan N.F."/>
            <person name="Baker D."/>
            <person name="Gharbi K."/>
            <person name="Hall N."/>
            <person name="Watson M."/>
            <person name="Adriaenssens E.M."/>
            <person name="Foster-Nyarko E."/>
            <person name="Jarju S."/>
            <person name="Secka A."/>
            <person name="Antonio M."/>
            <person name="Oren A."/>
            <person name="Chaudhuri R.R."/>
            <person name="La Ragione R."/>
            <person name="Hildebrand F."/>
            <person name="Pallen M.J."/>
        </authorList>
    </citation>
    <scope>NUCLEOTIDE SEQUENCE</scope>
    <source>
        <strain evidence="2">ChiSjej1B19-7085</strain>
    </source>
</reference>
<evidence type="ECO:0000256" key="1">
    <source>
        <dbReference type="SAM" id="Phobius"/>
    </source>
</evidence>
<keyword evidence="1" id="KW-0812">Transmembrane</keyword>
<dbReference type="EMBL" id="DVHF01000064">
    <property type="protein sequence ID" value="HIR57121.1"/>
    <property type="molecule type" value="Genomic_DNA"/>
</dbReference>
<keyword evidence="1" id="KW-1133">Transmembrane helix</keyword>
<accession>A0A9D1DQI3</accession>
<name>A0A9D1DQI3_9FIRM</name>
<gene>
    <name evidence="2" type="ORF">IAA54_05580</name>
</gene>
<organism evidence="2 3">
    <name type="scientific">Candidatus Gallacutalibacter pullicola</name>
    <dbReference type="NCBI Taxonomy" id="2840830"/>
    <lineage>
        <taxon>Bacteria</taxon>
        <taxon>Bacillati</taxon>
        <taxon>Bacillota</taxon>
        <taxon>Clostridia</taxon>
        <taxon>Eubacteriales</taxon>
        <taxon>Candidatus Gallacutalibacter</taxon>
    </lineage>
</organism>
<reference evidence="2" key="1">
    <citation type="submission" date="2020-10" db="EMBL/GenBank/DDBJ databases">
        <authorList>
            <person name="Gilroy R."/>
        </authorList>
    </citation>
    <scope>NUCLEOTIDE SEQUENCE</scope>
    <source>
        <strain evidence="2">ChiSjej1B19-7085</strain>
    </source>
</reference>
<protein>
    <submittedName>
        <fullName evidence="2">Uncharacterized protein</fullName>
    </submittedName>
</protein>
<feature type="transmembrane region" description="Helical" evidence="1">
    <location>
        <begin position="12"/>
        <end position="27"/>
    </location>
</feature>